<accession>A0A9P4UYR6</accession>
<keyword evidence="5" id="KW-0732">Signal</keyword>
<dbReference type="CDD" id="cd06661">
    <property type="entry name" value="GGCT_like"/>
    <property type="match status" value="1"/>
</dbReference>
<reference evidence="6" key="1">
    <citation type="journal article" date="2020" name="Stud. Mycol.">
        <title>101 Dothideomycetes genomes: a test case for predicting lifestyles and emergence of pathogens.</title>
        <authorList>
            <person name="Haridas S."/>
            <person name="Albert R."/>
            <person name="Binder M."/>
            <person name="Bloem J."/>
            <person name="Labutti K."/>
            <person name="Salamov A."/>
            <person name="Andreopoulos B."/>
            <person name="Baker S."/>
            <person name="Barry K."/>
            <person name="Bills G."/>
            <person name="Bluhm B."/>
            <person name="Cannon C."/>
            <person name="Castanera R."/>
            <person name="Culley D."/>
            <person name="Daum C."/>
            <person name="Ezra D."/>
            <person name="Gonzalez J."/>
            <person name="Henrissat B."/>
            <person name="Kuo A."/>
            <person name="Liang C."/>
            <person name="Lipzen A."/>
            <person name="Lutzoni F."/>
            <person name="Magnuson J."/>
            <person name="Mondo S."/>
            <person name="Nolan M."/>
            <person name="Ohm R."/>
            <person name="Pangilinan J."/>
            <person name="Park H.-J."/>
            <person name="Ramirez L."/>
            <person name="Alfaro M."/>
            <person name="Sun H."/>
            <person name="Tritt A."/>
            <person name="Yoshinaga Y."/>
            <person name="Zwiers L.-H."/>
            <person name="Turgeon B."/>
            <person name="Goodwin S."/>
            <person name="Spatafora J."/>
            <person name="Crous P."/>
            <person name="Grigoriev I."/>
        </authorList>
    </citation>
    <scope>NUCLEOTIDE SEQUENCE</scope>
    <source>
        <strain evidence="6">CBS 125425</strain>
    </source>
</reference>
<dbReference type="OrthoDB" id="2924818at2759"/>
<dbReference type="InterPro" id="IPR013024">
    <property type="entry name" value="GGCT-like"/>
</dbReference>
<keyword evidence="2" id="KW-0456">Lyase</keyword>
<protein>
    <recommendedName>
        <fullName evidence="1">gamma-glutamylcyclotransferase</fullName>
        <ecNumber evidence="1">4.3.2.9</ecNumber>
    </recommendedName>
</protein>
<evidence type="ECO:0000256" key="3">
    <source>
        <dbReference type="PIRSR" id="PIRSR617939-1"/>
    </source>
</evidence>
<evidence type="ECO:0000313" key="6">
    <source>
        <dbReference type="EMBL" id="KAF2731654.1"/>
    </source>
</evidence>
<dbReference type="Gene3D" id="3.10.490.10">
    <property type="entry name" value="Gamma-glutamyl cyclotransferase-like"/>
    <property type="match status" value="1"/>
</dbReference>
<comment type="caution">
    <text evidence="6">The sequence shown here is derived from an EMBL/GenBank/DDBJ whole genome shotgun (WGS) entry which is preliminary data.</text>
</comment>
<feature type="binding site" evidence="4">
    <location>
        <begin position="43"/>
        <end position="48"/>
    </location>
    <ligand>
        <name>substrate</name>
    </ligand>
</feature>
<organism evidence="6 7">
    <name type="scientific">Polyplosphaeria fusca</name>
    <dbReference type="NCBI Taxonomy" id="682080"/>
    <lineage>
        <taxon>Eukaryota</taxon>
        <taxon>Fungi</taxon>
        <taxon>Dikarya</taxon>
        <taxon>Ascomycota</taxon>
        <taxon>Pezizomycotina</taxon>
        <taxon>Dothideomycetes</taxon>
        <taxon>Pleosporomycetidae</taxon>
        <taxon>Pleosporales</taxon>
        <taxon>Tetraplosphaeriaceae</taxon>
        <taxon>Polyplosphaeria</taxon>
    </lineage>
</organism>
<evidence type="ECO:0000256" key="1">
    <source>
        <dbReference type="ARBA" id="ARBA00012346"/>
    </source>
</evidence>
<sequence>MPSLLSISVLLTTLLIPFISPIQATKSPPQAIMSSKTSNTTIYFGYGSNLWLHQMALRCPHSEYLGVARLDNYKWIINDRGYANVVEVPATNDTKTEATNSSQYAHAVFGLVYSLTPPDERRLDKNEGVPIAYTKELISCKFWAAHHGKPVNVSAPPTETRDMLVYIDRERVEPSKPKAEYIVRMNHGIEDALTKGVPAEYVDKIMREFIPKEGGEGLEE</sequence>
<feature type="chain" id="PRO_5040386556" description="gamma-glutamylcyclotransferase" evidence="5">
    <location>
        <begin position="25"/>
        <end position="220"/>
    </location>
</feature>
<dbReference type="PANTHER" id="PTHR12935:SF0">
    <property type="entry name" value="GAMMA-GLUTAMYLCYCLOTRANSFERASE"/>
    <property type="match status" value="1"/>
</dbReference>
<feature type="signal peptide" evidence="5">
    <location>
        <begin position="1"/>
        <end position="24"/>
    </location>
</feature>
<dbReference type="SUPFAM" id="SSF110857">
    <property type="entry name" value="Gamma-glutamyl cyclotransferase-like"/>
    <property type="match status" value="1"/>
</dbReference>
<feature type="binding site" evidence="4">
    <location>
        <position position="181"/>
    </location>
    <ligand>
        <name>substrate</name>
    </ligand>
</feature>
<evidence type="ECO:0000256" key="5">
    <source>
        <dbReference type="SAM" id="SignalP"/>
    </source>
</evidence>
<keyword evidence="7" id="KW-1185">Reference proteome</keyword>
<dbReference type="PANTHER" id="PTHR12935">
    <property type="entry name" value="GAMMA-GLUTAMYLCYCLOTRANSFERASE"/>
    <property type="match status" value="1"/>
</dbReference>
<dbReference type="Proteomes" id="UP000799444">
    <property type="component" value="Unassembled WGS sequence"/>
</dbReference>
<dbReference type="GO" id="GO:0003839">
    <property type="term" value="F:gamma-glutamylcyclotransferase activity"/>
    <property type="evidence" value="ECO:0007669"/>
    <property type="project" value="UniProtKB-EC"/>
</dbReference>
<dbReference type="EC" id="4.3.2.9" evidence="1"/>
<name>A0A9P4UYR6_9PLEO</name>
<dbReference type="AlphaFoldDB" id="A0A9P4UYR6"/>
<evidence type="ECO:0000256" key="4">
    <source>
        <dbReference type="PIRSR" id="PIRSR617939-2"/>
    </source>
</evidence>
<evidence type="ECO:0000256" key="2">
    <source>
        <dbReference type="ARBA" id="ARBA00023239"/>
    </source>
</evidence>
<dbReference type="EMBL" id="ML996191">
    <property type="protein sequence ID" value="KAF2731654.1"/>
    <property type="molecule type" value="Genomic_DNA"/>
</dbReference>
<proteinExistence type="predicted"/>
<dbReference type="InterPro" id="IPR036568">
    <property type="entry name" value="GGCT-like_sf"/>
</dbReference>
<evidence type="ECO:0000313" key="7">
    <source>
        <dbReference type="Proteomes" id="UP000799444"/>
    </source>
</evidence>
<feature type="active site" description="Proton acceptor" evidence="3">
    <location>
        <position position="127"/>
    </location>
</feature>
<gene>
    <name evidence="6" type="ORF">EJ04DRAFT_514418</name>
</gene>
<dbReference type="InterPro" id="IPR017939">
    <property type="entry name" value="G-Glutamylcylcotransferase"/>
</dbReference>